<accession>A0AAD6ZPB0</accession>
<feature type="region of interest" description="Disordered" evidence="1">
    <location>
        <begin position="1"/>
        <end position="29"/>
    </location>
</feature>
<evidence type="ECO:0000256" key="1">
    <source>
        <dbReference type="SAM" id="MobiDB-lite"/>
    </source>
</evidence>
<sequence length="978" mass="110739">MSASNITRLLDPPQPSSPDPPPPPAQRVDASRDLHHLFGAVSRMRTHHGPLLVTPAIQLQLQHVISSLSQYTPANALAHALPAPRPPPPPTTPPQPLTVPRTAEYEARVSPRSRLSVLYRYEPGVDVEYPESRVDAPVGHLIPVDPSGGRLPWTDFAYSRGHPDGGTRSGEYFHTDLLVDRHGVPVPCKKRHSTCQGIKACPHSDTLVLAGPLHSHTSATHEDVERRLAAVRNARLQFTSPQRDTFLKTAAYIGAVRRLGCRRPRQQHTVRTGEELQYYELEQNQYEHFRRGYSVPPTCEGRILYHEYPDPDHKDAAPRAYLSCEHYSRRTPDHWADFAIQDAGYDIDYIAAYFLGNTDELARIEQAAAQQNIGPLAFCDTVRNYSAQTLHCPVDHRVDDRLTHAELCHIECNVKYRIWFPADLQQCPFVLVTSKGTHQHPIPLPEKTPQRVREEILGLLRSLRQDLPDMTARRFLRHPALKIFLMNKLPHVAMPTLTALHPSLANRAHLAAYIALIREEHFPHGTDWKGILHLKALQDAQLPEHQRYNRVILELDDHTLTPHEEDEEAPPSVDKKTRIIVCMGPDSSMRLQKAQYLQSDIGFKRIVGFDEFEIAAMDRDANTTVVFCRVYVTRHTAAAHQRIFHEIKQIVLHDTRRPQLWRHLHGASTEDFSVGLILHWGADQHRGQAKGLGLHLMDRAAELPADAMDLHEPHRPLRLLTAYDHLRRLYRVCRVHNYRNIQQCGVPEHIRQLMRSLACVRHHDWTGTVNQIISDGGKAAEDWVRDKEACKFAFAGIFWERSFIPLPVWAAGDPHTNLIETVHRDANREGVHCTLVGGVLLGQDYDEMRRVTLLEYEQHGIRSSYRAVSSVSNAIKNVKRRDNRQAKRVQSTALVISTHNSNMQNFDAKLRGALVCIDQLKAVANTPHLQSTTHQSELQRQLSSVGTEARRAAVKYDKQVQIGQQLRSAGCAGVCLPG</sequence>
<feature type="compositionally biased region" description="Pro residues" evidence="1">
    <location>
        <begin position="12"/>
        <end position="25"/>
    </location>
</feature>
<evidence type="ECO:0000313" key="2">
    <source>
        <dbReference type="EMBL" id="KAJ7331536.1"/>
    </source>
</evidence>
<comment type="caution">
    <text evidence="2">The sequence shown here is derived from an EMBL/GenBank/DDBJ whole genome shotgun (WGS) entry which is preliminary data.</text>
</comment>
<dbReference type="EMBL" id="JARIHO010000035">
    <property type="protein sequence ID" value="KAJ7331536.1"/>
    <property type="molecule type" value="Genomic_DNA"/>
</dbReference>
<proteinExistence type="predicted"/>
<dbReference type="AlphaFoldDB" id="A0AAD6ZPB0"/>
<dbReference type="Proteomes" id="UP001218218">
    <property type="component" value="Unassembled WGS sequence"/>
</dbReference>
<gene>
    <name evidence="2" type="ORF">DFH08DRAFT_966524</name>
</gene>
<name>A0AAD6ZPB0_9AGAR</name>
<protein>
    <submittedName>
        <fullName evidence="2">Uncharacterized protein</fullName>
    </submittedName>
</protein>
<organism evidence="2 3">
    <name type="scientific">Mycena albidolilacea</name>
    <dbReference type="NCBI Taxonomy" id="1033008"/>
    <lineage>
        <taxon>Eukaryota</taxon>
        <taxon>Fungi</taxon>
        <taxon>Dikarya</taxon>
        <taxon>Basidiomycota</taxon>
        <taxon>Agaricomycotina</taxon>
        <taxon>Agaricomycetes</taxon>
        <taxon>Agaricomycetidae</taxon>
        <taxon>Agaricales</taxon>
        <taxon>Marasmiineae</taxon>
        <taxon>Mycenaceae</taxon>
        <taxon>Mycena</taxon>
    </lineage>
</organism>
<feature type="compositionally biased region" description="Pro residues" evidence="1">
    <location>
        <begin position="83"/>
        <end position="97"/>
    </location>
</feature>
<feature type="region of interest" description="Disordered" evidence="1">
    <location>
        <begin position="79"/>
        <end position="98"/>
    </location>
</feature>
<reference evidence="2" key="1">
    <citation type="submission" date="2023-03" db="EMBL/GenBank/DDBJ databases">
        <title>Massive genome expansion in bonnet fungi (Mycena s.s.) driven by repeated elements and novel gene families across ecological guilds.</title>
        <authorList>
            <consortium name="Lawrence Berkeley National Laboratory"/>
            <person name="Harder C.B."/>
            <person name="Miyauchi S."/>
            <person name="Viragh M."/>
            <person name="Kuo A."/>
            <person name="Thoen E."/>
            <person name="Andreopoulos B."/>
            <person name="Lu D."/>
            <person name="Skrede I."/>
            <person name="Drula E."/>
            <person name="Henrissat B."/>
            <person name="Morin E."/>
            <person name="Kohler A."/>
            <person name="Barry K."/>
            <person name="LaButti K."/>
            <person name="Morin E."/>
            <person name="Salamov A."/>
            <person name="Lipzen A."/>
            <person name="Mereny Z."/>
            <person name="Hegedus B."/>
            <person name="Baldrian P."/>
            <person name="Stursova M."/>
            <person name="Weitz H."/>
            <person name="Taylor A."/>
            <person name="Grigoriev I.V."/>
            <person name="Nagy L.G."/>
            <person name="Martin F."/>
            <person name="Kauserud H."/>
        </authorList>
    </citation>
    <scope>NUCLEOTIDE SEQUENCE</scope>
    <source>
        <strain evidence="2">CBHHK002</strain>
    </source>
</reference>
<evidence type="ECO:0000313" key="3">
    <source>
        <dbReference type="Proteomes" id="UP001218218"/>
    </source>
</evidence>
<keyword evidence="3" id="KW-1185">Reference proteome</keyword>